<feature type="transmembrane region" description="Helical" evidence="19">
    <location>
        <begin position="33"/>
        <end position="54"/>
    </location>
</feature>
<proteinExistence type="inferred from homology"/>
<dbReference type="GO" id="GO:0051073">
    <property type="term" value="F:adenosylcobinamide-GDP ribazoletransferase activity"/>
    <property type="evidence" value="ECO:0007669"/>
    <property type="project" value="UniProtKB-UniRule"/>
</dbReference>
<keyword evidence="11 19" id="KW-0460">Magnesium</keyword>
<accession>A0A1H3T778</accession>
<comment type="function">
    <text evidence="14 19">Joins adenosylcobinamide-GDP and alpha-ribazole to generate adenosylcobalamin (Ado-cobalamin). Also synthesizes adenosylcobalamin 5'-phosphate from adenosylcobinamide-GDP and alpha-ribazole 5'-phosphate.</text>
</comment>
<evidence type="ECO:0000256" key="12">
    <source>
        <dbReference type="ARBA" id="ARBA00022989"/>
    </source>
</evidence>
<feature type="transmembrane region" description="Helical" evidence="19">
    <location>
        <begin position="109"/>
        <end position="129"/>
    </location>
</feature>
<keyword evidence="21" id="KW-1185">Reference proteome</keyword>
<evidence type="ECO:0000256" key="3">
    <source>
        <dbReference type="ARBA" id="ARBA00004663"/>
    </source>
</evidence>
<dbReference type="EMBL" id="FNOK01000076">
    <property type="protein sequence ID" value="SDZ46112.1"/>
    <property type="molecule type" value="Genomic_DNA"/>
</dbReference>
<dbReference type="STRING" id="418495.SAMN05216215_107621"/>
<comment type="cofactor">
    <cofactor evidence="1 19">
        <name>Mg(2+)</name>
        <dbReference type="ChEBI" id="CHEBI:18420"/>
    </cofactor>
</comment>
<dbReference type="GO" id="GO:0009236">
    <property type="term" value="P:cobalamin biosynthetic process"/>
    <property type="evidence" value="ECO:0007669"/>
    <property type="project" value="UniProtKB-UniRule"/>
</dbReference>
<evidence type="ECO:0000313" key="20">
    <source>
        <dbReference type="EMBL" id="SDZ46112.1"/>
    </source>
</evidence>
<evidence type="ECO:0000256" key="5">
    <source>
        <dbReference type="ARBA" id="ARBA00013200"/>
    </source>
</evidence>
<comment type="catalytic activity">
    <reaction evidence="17 19">
        <text>alpha-ribazole + adenosylcob(III)inamide-GDP = adenosylcob(III)alamin + GMP + H(+)</text>
        <dbReference type="Rhea" id="RHEA:16049"/>
        <dbReference type="ChEBI" id="CHEBI:10329"/>
        <dbReference type="ChEBI" id="CHEBI:15378"/>
        <dbReference type="ChEBI" id="CHEBI:18408"/>
        <dbReference type="ChEBI" id="CHEBI:58115"/>
        <dbReference type="ChEBI" id="CHEBI:60487"/>
        <dbReference type="EC" id="2.7.8.26"/>
    </reaction>
</comment>
<evidence type="ECO:0000256" key="2">
    <source>
        <dbReference type="ARBA" id="ARBA00004651"/>
    </source>
</evidence>
<evidence type="ECO:0000256" key="4">
    <source>
        <dbReference type="ARBA" id="ARBA00010561"/>
    </source>
</evidence>
<dbReference type="GO" id="GO:0005886">
    <property type="term" value="C:plasma membrane"/>
    <property type="evidence" value="ECO:0007669"/>
    <property type="project" value="UniProtKB-SubCell"/>
</dbReference>
<comment type="subcellular location">
    <subcellularLocation>
        <location evidence="2 19">Cell membrane</location>
        <topology evidence="2 19">Multi-pass membrane protein</topology>
    </subcellularLocation>
</comment>
<dbReference type="AlphaFoldDB" id="A0A1H3T778"/>
<sequence length="250" mass="25196">MTVLDGLRLAVSWLSVLPVPAQRVDDPTCRQAISFAPLVGALVGAFGAAALWALTALGAPPLLAGLLTVGVLVLVTRGMHVDGLADTVDGLGCYGPPERALTVMRDGGAGPFAVVALILVLGVQAASLAELVHAPLTLVLACAVGRAGFVLCCRTGVPAARPEGMGALVAGSQPTWLVTAWWLALLAVAGVGFGWQAALAVVLAAALLLAFTWHTRRRFGGITGDVLGAASELATTTVLATTAVLATPIA</sequence>
<feature type="transmembrane region" description="Helical" evidence="19">
    <location>
        <begin position="61"/>
        <end position="79"/>
    </location>
</feature>
<protein>
    <recommendedName>
        <fullName evidence="6 19">Adenosylcobinamide-GDP ribazoletransferase</fullName>
        <ecNumber evidence="5 19">2.7.8.26</ecNumber>
    </recommendedName>
    <alternativeName>
        <fullName evidence="16 19">Cobalamin synthase</fullName>
    </alternativeName>
    <alternativeName>
        <fullName evidence="15 19">Cobalamin-5'-phosphate synthase</fullName>
    </alternativeName>
</protein>
<evidence type="ECO:0000256" key="18">
    <source>
        <dbReference type="ARBA" id="ARBA00049504"/>
    </source>
</evidence>
<comment type="similarity">
    <text evidence="4 19">Belongs to the CobS family.</text>
</comment>
<gene>
    <name evidence="19" type="primary">cobS</name>
    <name evidence="20" type="ORF">SAMN05216215_107621</name>
</gene>
<name>A0A1H3T778_9PSEU</name>
<evidence type="ECO:0000256" key="8">
    <source>
        <dbReference type="ARBA" id="ARBA00022573"/>
    </source>
</evidence>
<evidence type="ECO:0000256" key="9">
    <source>
        <dbReference type="ARBA" id="ARBA00022679"/>
    </source>
</evidence>
<evidence type="ECO:0000256" key="14">
    <source>
        <dbReference type="ARBA" id="ARBA00025228"/>
    </source>
</evidence>
<evidence type="ECO:0000256" key="15">
    <source>
        <dbReference type="ARBA" id="ARBA00032605"/>
    </source>
</evidence>
<feature type="transmembrane region" description="Helical" evidence="19">
    <location>
        <begin position="180"/>
        <end position="211"/>
    </location>
</feature>
<dbReference type="Pfam" id="PF02654">
    <property type="entry name" value="CobS"/>
    <property type="match status" value="1"/>
</dbReference>
<evidence type="ECO:0000313" key="21">
    <source>
        <dbReference type="Proteomes" id="UP000199529"/>
    </source>
</evidence>
<organism evidence="20 21">
    <name type="scientific">Saccharopolyspora shandongensis</name>
    <dbReference type="NCBI Taxonomy" id="418495"/>
    <lineage>
        <taxon>Bacteria</taxon>
        <taxon>Bacillati</taxon>
        <taxon>Actinomycetota</taxon>
        <taxon>Actinomycetes</taxon>
        <taxon>Pseudonocardiales</taxon>
        <taxon>Pseudonocardiaceae</taxon>
        <taxon>Saccharopolyspora</taxon>
    </lineage>
</organism>
<dbReference type="UniPathway" id="UPA00148">
    <property type="reaction ID" value="UER00238"/>
</dbReference>
<evidence type="ECO:0000256" key="19">
    <source>
        <dbReference type="HAMAP-Rule" id="MF_00719"/>
    </source>
</evidence>
<comment type="pathway">
    <text evidence="3 19">Cofactor biosynthesis; adenosylcobalamin biosynthesis; adenosylcobalamin from cob(II)yrinate a,c-diamide: step 7/7.</text>
</comment>
<evidence type="ECO:0000256" key="11">
    <source>
        <dbReference type="ARBA" id="ARBA00022842"/>
    </source>
</evidence>
<dbReference type="Proteomes" id="UP000199529">
    <property type="component" value="Unassembled WGS sequence"/>
</dbReference>
<evidence type="ECO:0000256" key="16">
    <source>
        <dbReference type="ARBA" id="ARBA00032853"/>
    </source>
</evidence>
<reference evidence="21" key="1">
    <citation type="submission" date="2016-10" db="EMBL/GenBank/DDBJ databases">
        <authorList>
            <person name="Varghese N."/>
            <person name="Submissions S."/>
        </authorList>
    </citation>
    <scope>NUCLEOTIDE SEQUENCE [LARGE SCALE GENOMIC DNA]</scope>
    <source>
        <strain evidence="21">CGMCC 4.3530</strain>
    </source>
</reference>
<keyword evidence="8 19" id="KW-0169">Cobalamin biosynthesis</keyword>
<comment type="catalytic activity">
    <reaction evidence="18 19">
        <text>alpha-ribazole 5'-phosphate + adenosylcob(III)inamide-GDP = adenosylcob(III)alamin 5'-phosphate + GMP + H(+)</text>
        <dbReference type="Rhea" id="RHEA:23560"/>
        <dbReference type="ChEBI" id="CHEBI:15378"/>
        <dbReference type="ChEBI" id="CHEBI:57918"/>
        <dbReference type="ChEBI" id="CHEBI:58115"/>
        <dbReference type="ChEBI" id="CHEBI:60487"/>
        <dbReference type="ChEBI" id="CHEBI:60493"/>
        <dbReference type="EC" id="2.7.8.26"/>
    </reaction>
</comment>
<evidence type="ECO:0000256" key="13">
    <source>
        <dbReference type="ARBA" id="ARBA00023136"/>
    </source>
</evidence>
<dbReference type="RefSeq" id="WP_218157693.1">
    <property type="nucleotide sequence ID" value="NZ_FNOK01000076.1"/>
</dbReference>
<keyword evidence="9 19" id="KW-0808">Transferase</keyword>
<dbReference type="EC" id="2.7.8.26" evidence="5 19"/>
<keyword evidence="7 19" id="KW-1003">Cell membrane</keyword>
<dbReference type="PANTHER" id="PTHR34148">
    <property type="entry name" value="ADENOSYLCOBINAMIDE-GDP RIBAZOLETRANSFERASE"/>
    <property type="match status" value="1"/>
</dbReference>
<dbReference type="PANTHER" id="PTHR34148:SF1">
    <property type="entry name" value="ADENOSYLCOBINAMIDE-GDP RIBAZOLETRANSFERASE"/>
    <property type="match status" value="1"/>
</dbReference>
<feature type="transmembrane region" description="Helical" evidence="19">
    <location>
        <begin position="136"/>
        <end position="160"/>
    </location>
</feature>
<evidence type="ECO:0000256" key="1">
    <source>
        <dbReference type="ARBA" id="ARBA00001946"/>
    </source>
</evidence>
<evidence type="ECO:0000256" key="6">
    <source>
        <dbReference type="ARBA" id="ARBA00015850"/>
    </source>
</evidence>
<keyword evidence="13 19" id="KW-0472">Membrane</keyword>
<dbReference type="NCBIfam" id="TIGR00317">
    <property type="entry name" value="cobS"/>
    <property type="match status" value="1"/>
</dbReference>
<dbReference type="GO" id="GO:0008818">
    <property type="term" value="F:cobalamin 5'-phosphate synthase activity"/>
    <property type="evidence" value="ECO:0007669"/>
    <property type="project" value="UniProtKB-UniRule"/>
</dbReference>
<evidence type="ECO:0000256" key="7">
    <source>
        <dbReference type="ARBA" id="ARBA00022475"/>
    </source>
</evidence>
<dbReference type="InterPro" id="IPR003805">
    <property type="entry name" value="CobS"/>
</dbReference>
<dbReference type="HAMAP" id="MF_00719">
    <property type="entry name" value="CobS"/>
    <property type="match status" value="1"/>
</dbReference>
<keyword evidence="10 19" id="KW-0812">Transmembrane</keyword>
<evidence type="ECO:0000256" key="10">
    <source>
        <dbReference type="ARBA" id="ARBA00022692"/>
    </source>
</evidence>
<evidence type="ECO:0000256" key="17">
    <source>
        <dbReference type="ARBA" id="ARBA00048623"/>
    </source>
</evidence>
<keyword evidence="12 19" id="KW-1133">Transmembrane helix</keyword>